<keyword evidence="2" id="KW-1185">Reference proteome</keyword>
<dbReference type="SUPFAM" id="SSF48371">
    <property type="entry name" value="ARM repeat"/>
    <property type="match status" value="1"/>
</dbReference>
<evidence type="ECO:0000313" key="1">
    <source>
        <dbReference type="EMBL" id="KAK8852800.1"/>
    </source>
</evidence>
<gene>
    <name evidence="1" type="ORF">M9Y10_017790</name>
</gene>
<accession>A0ABR2HUF5</accession>
<organism evidence="1 2">
    <name type="scientific">Tritrichomonas musculus</name>
    <dbReference type="NCBI Taxonomy" id="1915356"/>
    <lineage>
        <taxon>Eukaryota</taxon>
        <taxon>Metamonada</taxon>
        <taxon>Parabasalia</taxon>
        <taxon>Tritrichomonadida</taxon>
        <taxon>Tritrichomonadidae</taxon>
        <taxon>Tritrichomonas</taxon>
    </lineage>
</organism>
<evidence type="ECO:0000313" key="2">
    <source>
        <dbReference type="Proteomes" id="UP001470230"/>
    </source>
</evidence>
<protein>
    <submittedName>
        <fullName evidence="1">Uncharacterized protein</fullName>
    </submittedName>
</protein>
<dbReference type="InterPro" id="IPR016024">
    <property type="entry name" value="ARM-type_fold"/>
</dbReference>
<name>A0ABR2HUF5_9EUKA</name>
<dbReference type="EMBL" id="JAPFFF010000023">
    <property type="protein sequence ID" value="KAK8852800.1"/>
    <property type="molecule type" value="Genomic_DNA"/>
</dbReference>
<sequence length="435" mass="50860">MILTHEYHKDKNESYRDITYQMKDDDFHAGFYIRPDLNNEIPKFDEFLTLEILNKEQVCHLQEILSDNIDDVIPKSVKIKIINLLRNSFDNHDQNKNWRILWIFVYILRNEKTFDSCYDQFISEIALCFLSLPYHRSNDDEKCLIQSLYLLEVITNRVAFRVSSEKALLLISILEDDKLASDFKLIIIKIISNHFDIDISNEILFKIYQTTKTLLKNPDLSLKSFSLRLIKKILQKNLPILSNDELDFFYSFANLKIAEISIDAIQIFDLYASNPSNCEQLIQFNLIEKLLELFLFQNPNVSKYILHVLVSISDQSEIGAKKVYNNLKISSFFSSSFINQKLILHIIYNLAKHKIINSLFLISEDSFDFVTSFLDAEDEEIIILSLKTIQILQPDLINHLESNIINMLESLSSHSDEQISLNSRTMLNLIKDLHV</sequence>
<proteinExistence type="predicted"/>
<comment type="caution">
    <text evidence="1">The sequence shown here is derived from an EMBL/GenBank/DDBJ whole genome shotgun (WGS) entry which is preliminary data.</text>
</comment>
<dbReference type="InterPro" id="IPR011989">
    <property type="entry name" value="ARM-like"/>
</dbReference>
<reference evidence="1 2" key="1">
    <citation type="submission" date="2024-04" db="EMBL/GenBank/DDBJ databases">
        <title>Tritrichomonas musculus Genome.</title>
        <authorList>
            <person name="Alves-Ferreira E."/>
            <person name="Grigg M."/>
            <person name="Lorenzi H."/>
            <person name="Galac M."/>
        </authorList>
    </citation>
    <scope>NUCLEOTIDE SEQUENCE [LARGE SCALE GENOMIC DNA]</scope>
    <source>
        <strain evidence="1 2">EAF2021</strain>
    </source>
</reference>
<dbReference type="Gene3D" id="1.25.10.10">
    <property type="entry name" value="Leucine-rich Repeat Variant"/>
    <property type="match status" value="1"/>
</dbReference>
<dbReference type="Proteomes" id="UP001470230">
    <property type="component" value="Unassembled WGS sequence"/>
</dbReference>